<name>A0A381WN47_9ZZZZ</name>
<organism evidence="2">
    <name type="scientific">marine metagenome</name>
    <dbReference type="NCBI Taxonomy" id="408172"/>
    <lineage>
        <taxon>unclassified sequences</taxon>
        <taxon>metagenomes</taxon>
        <taxon>ecological metagenomes</taxon>
    </lineage>
</organism>
<reference evidence="2" key="1">
    <citation type="submission" date="2018-05" db="EMBL/GenBank/DDBJ databases">
        <authorList>
            <person name="Lanie J.A."/>
            <person name="Ng W.-L."/>
            <person name="Kazmierczak K.M."/>
            <person name="Andrzejewski T.M."/>
            <person name="Davidsen T.M."/>
            <person name="Wayne K.J."/>
            <person name="Tettelin H."/>
            <person name="Glass J.I."/>
            <person name="Rusch D."/>
            <person name="Podicherti R."/>
            <person name="Tsui H.-C.T."/>
            <person name="Winkler M.E."/>
        </authorList>
    </citation>
    <scope>NUCLEOTIDE SEQUENCE</scope>
</reference>
<feature type="region of interest" description="Disordered" evidence="1">
    <location>
        <begin position="1"/>
        <end position="21"/>
    </location>
</feature>
<dbReference type="EMBL" id="UINC01012253">
    <property type="protein sequence ID" value="SVA53608.1"/>
    <property type="molecule type" value="Genomic_DNA"/>
</dbReference>
<evidence type="ECO:0000313" key="2">
    <source>
        <dbReference type="EMBL" id="SVA53608.1"/>
    </source>
</evidence>
<gene>
    <name evidence="2" type="ORF">METZ01_LOCUS106462</name>
</gene>
<evidence type="ECO:0000256" key="1">
    <source>
        <dbReference type="SAM" id="MobiDB-lite"/>
    </source>
</evidence>
<protein>
    <submittedName>
        <fullName evidence="2">Uncharacterized protein</fullName>
    </submittedName>
</protein>
<proteinExistence type="predicted"/>
<sequence length="138" mass="14650">MIVLAGGCGSDPVQPDAPQEPVVTLAAPSTAGVSTTTTPPTTPTPPPTALQLDPQAFFEQEFVAAVGEHCLYLYPGRGGIGRLVGMDETTARAEVERCGWVFRIFHRDGRALTITADMRNHRVNAAIVNGAVVAVYKF</sequence>
<dbReference type="AlphaFoldDB" id="A0A381WN47"/>
<accession>A0A381WN47</accession>